<gene>
    <name evidence="2" type="ORF">VTL71DRAFT_13228</name>
</gene>
<reference evidence="2 3" key="1">
    <citation type="journal article" date="2024" name="Commun. Biol.">
        <title>Comparative genomic analysis of thermophilic fungi reveals convergent evolutionary adaptations and gene losses.</title>
        <authorList>
            <person name="Steindorff A.S."/>
            <person name="Aguilar-Pontes M.V."/>
            <person name="Robinson A.J."/>
            <person name="Andreopoulos B."/>
            <person name="LaButti K."/>
            <person name="Kuo A."/>
            <person name="Mondo S."/>
            <person name="Riley R."/>
            <person name="Otillar R."/>
            <person name="Haridas S."/>
            <person name="Lipzen A."/>
            <person name="Grimwood J."/>
            <person name="Schmutz J."/>
            <person name="Clum A."/>
            <person name="Reid I.D."/>
            <person name="Moisan M.C."/>
            <person name="Butler G."/>
            <person name="Nguyen T.T.M."/>
            <person name="Dewar K."/>
            <person name="Conant G."/>
            <person name="Drula E."/>
            <person name="Henrissat B."/>
            <person name="Hansel C."/>
            <person name="Singer S."/>
            <person name="Hutchinson M.I."/>
            <person name="de Vries R.P."/>
            <person name="Natvig D.O."/>
            <person name="Powell A.J."/>
            <person name="Tsang A."/>
            <person name="Grigoriev I.V."/>
        </authorList>
    </citation>
    <scope>NUCLEOTIDE SEQUENCE [LARGE SCALE GENOMIC DNA]</scope>
    <source>
        <strain evidence="2 3">CBS 494.80</strain>
    </source>
</reference>
<sequence length="141" mass="14936">MQNYLLVFLALSHNVFATPIEISSTEISTTDTAIISGEEGLLDENVVETISALEFSGPVTPGGPDVQLSGTAKSIYEQIIALNSTYDVFDFPDSAASLQAGGITRETIDQVPGSDVSTTAAVRTRDLLKRQDGVSTPKAWA</sequence>
<dbReference type="Proteomes" id="UP001595075">
    <property type="component" value="Unassembled WGS sequence"/>
</dbReference>
<evidence type="ECO:0000313" key="3">
    <source>
        <dbReference type="Proteomes" id="UP001595075"/>
    </source>
</evidence>
<proteinExistence type="predicted"/>
<keyword evidence="1" id="KW-0732">Signal</keyword>
<organism evidence="2 3">
    <name type="scientific">Oculimacula yallundae</name>
    <dbReference type="NCBI Taxonomy" id="86028"/>
    <lineage>
        <taxon>Eukaryota</taxon>
        <taxon>Fungi</taxon>
        <taxon>Dikarya</taxon>
        <taxon>Ascomycota</taxon>
        <taxon>Pezizomycotina</taxon>
        <taxon>Leotiomycetes</taxon>
        <taxon>Helotiales</taxon>
        <taxon>Ploettnerulaceae</taxon>
        <taxon>Oculimacula</taxon>
    </lineage>
</organism>
<evidence type="ECO:0000256" key="1">
    <source>
        <dbReference type="SAM" id="SignalP"/>
    </source>
</evidence>
<feature type="signal peptide" evidence="1">
    <location>
        <begin position="1"/>
        <end position="17"/>
    </location>
</feature>
<feature type="chain" id="PRO_5046306880" evidence="1">
    <location>
        <begin position="18"/>
        <end position="141"/>
    </location>
</feature>
<dbReference type="EMBL" id="JAZHXI010000006">
    <property type="protein sequence ID" value="KAL2070202.1"/>
    <property type="molecule type" value="Genomic_DNA"/>
</dbReference>
<keyword evidence="3" id="KW-1185">Reference proteome</keyword>
<evidence type="ECO:0000313" key="2">
    <source>
        <dbReference type="EMBL" id="KAL2070202.1"/>
    </source>
</evidence>
<name>A0ABR4CL15_9HELO</name>
<comment type="caution">
    <text evidence="2">The sequence shown here is derived from an EMBL/GenBank/DDBJ whole genome shotgun (WGS) entry which is preliminary data.</text>
</comment>
<protein>
    <submittedName>
        <fullName evidence="2">Uncharacterized protein</fullName>
    </submittedName>
</protein>
<accession>A0ABR4CL15</accession>